<dbReference type="EMBL" id="JALQCY010000001">
    <property type="protein sequence ID" value="MCK9792657.1"/>
    <property type="molecule type" value="Genomic_DNA"/>
</dbReference>
<proteinExistence type="predicted"/>
<name>A0ABT0IZH5_9MICO</name>
<organism evidence="2 3">
    <name type="scientific">Isoptericola peretonis</name>
    <dbReference type="NCBI Taxonomy" id="2918523"/>
    <lineage>
        <taxon>Bacteria</taxon>
        <taxon>Bacillati</taxon>
        <taxon>Actinomycetota</taxon>
        <taxon>Actinomycetes</taxon>
        <taxon>Micrococcales</taxon>
        <taxon>Promicromonosporaceae</taxon>
        <taxon>Isoptericola</taxon>
    </lineage>
</organism>
<feature type="transmembrane region" description="Helical" evidence="1">
    <location>
        <begin position="38"/>
        <end position="57"/>
    </location>
</feature>
<keyword evidence="1" id="KW-0472">Membrane</keyword>
<protein>
    <recommendedName>
        <fullName evidence="4">Integral membrane protein</fullName>
    </recommendedName>
</protein>
<keyword evidence="1" id="KW-1133">Transmembrane helix</keyword>
<evidence type="ECO:0008006" key="4">
    <source>
        <dbReference type="Google" id="ProtNLM"/>
    </source>
</evidence>
<accession>A0ABT0IZH5</accession>
<evidence type="ECO:0000256" key="1">
    <source>
        <dbReference type="SAM" id="Phobius"/>
    </source>
</evidence>
<sequence>MSPRNKRVVFTAVLVLFLVVSVLRLVRTLRAGDTDAAVVWVALLVVLLVVVVTLAVVSRRAASCAVNAARHRPGMLVVPGFTTAEMPEIAASLGASRRGWMPMGGSPVAVVATPEAYEVWGRKDTRPRWSVRRGPDAVAAGRAVYGNRETGAVWLRDARATAAFVPAYRPLRASAGAAGDDVARAVAELGGVPGPA</sequence>
<dbReference type="RefSeq" id="WP_416342512.1">
    <property type="nucleotide sequence ID" value="NZ_JALQCY010000001.1"/>
</dbReference>
<reference evidence="2 3" key="1">
    <citation type="submission" date="2022-02" db="EMBL/GenBank/DDBJ databases">
        <title>The car tank lid bacteriome: a reservoir of bacteria with potential in bioremediation of fuel.</title>
        <authorList>
            <person name="Vidal-Verdu A."/>
            <person name="Gomez-Martinez D."/>
            <person name="Latorre-Perez A."/>
            <person name="Pereto J."/>
            <person name="Porcar M."/>
        </authorList>
    </citation>
    <scope>NUCLEOTIDE SEQUENCE [LARGE SCALE GENOMIC DNA]</scope>
    <source>
        <strain evidence="2 3">4D.3</strain>
    </source>
</reference>
<evidence type="ECO:0000313" key="2">
    <source>
        <dbReference type="EMBL" id="MCK9792657.1"/>
    </source>
</evidence>
<keyword evidence="1" id="KW-0812">Transmembrane</keyword>
<evidence type="ECO:0000313" key="3">
    <source>
        <dbReference type="Proteomes" id="UP001651050"/>
    </source>
</evidence>
<dbReference type="Proteomes" id="UP001651050">
    <property type="component" value="Unassembled WGS sequence"/>
</dbReference>
<gene>
    <name evidence="2" type="ORF">M1843_02725</name>
</gene>
<comment type="caution">
    <text evidence="2">The sequence shown here is derived from an EMBL/GenBank/DDBJ whole genome shotgun (WGS) entry which is preliminary data.</text>
</comment>
<keyword evidence="3" id="KW-1185">Reference proteome</keyword>